<sequence length="324" mass="37701">MELDQDEVKDIQNTQILNYRKLPYSPFDFQDALQQHDKLDKLQEDQFINNIQDTNPQLILACHTRQYTVDKGGAEVGKYNHCLIQLKEDSISRQHCKIIYKKYSNNFYIQDLGSKSGTFLRIKERAELIKENGIFEIGFNEIQITKIEFKDNNTKANITLRIIEGSSELRGKEKQIYLHLNKPFIIGGDKNSNMQIEGDKHIDGNHVKILLNAQNQISIEDLNTKYGTWMRLSPSKQVSQLFQLNEKDQIKLNPLIFTCHVKNTSVESAFNNIQKCLICKSDNNIYQLKPCGHRILCDNCYKQYRQCPLKSCQFIQITQKIATF</sequence>
<evidence type="ECO:0000259" key="2">
    <source>
        <dbReference type="PROSITE" id="PS50006"/>
    </source>
</evidence>
<gene>
    <name evidence="4" type="ORF">PPERSA_10742</name>
</gene>
<dbReference type="CDD" id="cd00060">
    <property type="entry name" value="FHA"/>
    <property type="match status" value="2"/>
</dbReference>
<dbReference type="Gene3D" id="2.60.200.20">
    <property type="match status" value="2"/>
</dbReference>
<dbReference type="AlphaFoldDB" id="A0A0V0QDF9"/>
<keyword evidence="1" id="KW-0863">Zinc-finger</keyword>
<organism evidence="4 5">
    <name type="scientific">Pseudocohnilembus persalinus</name>
    <name type="common">Ciliate</name>
    <dbReference type="NCBI Taxonomy" id="266149"/>
    <lineage>
        <taxon>Eukaryota</taxon>
        <taxon>Sar</taxon>
        <taxon>Alveolata</taxon>
        <taxon>Ciliophora</taxon>
        <taxon>Intramacronucleata</taxon>
        <taxon>Oligohymenophorea</taxon>
        <taxon>Scuticociliatia</taxon>
        <taxon>Philasterida</taxon>
        <taxon>Pseudocohnilembidae</taxon>
        <taxon>Pseudocohnilembus</taxon>
    </lineage>
</organism>
<keyword evidence="1" id="KW-0862">Zinc</keyword>
<dbReference type="Pfam" id="PF13920">
    <property type="entry name" value="zf-C3HC4_3"/>
    <property type="match status" value="1"/>
</dbReference>
<name>A0A0V0QDF9_PSEPJ</name>
<evidence type="ECO:0000256" key="1">
    <source>
        <dbReference type="PROSITE-ProRule" id="PRU00175"/>
    </source>
</evidence>
<dbReference type="SMART" id="SM00240">
    <property type="entry name" value="FHA"/>
    <property type="match status" value="1"/>
</dbReference>
<dbReference type="Gene3D" id="3.30.40.10">
    <property type="entry name" value="Zinc/RING finger domain, C3HC4 (zinc finger)"/>
    <property type="match status" value="1"/>
</dbReference>
<protein>
    <submittedName>
        <fullName evidence="4">SMAD/FHA domain</fullName>
    </submittedName>
</protein>
<keyword evidence="1" id="KW-0479">Metal-binding</keyword>
<dbReference type="InterPro" id="IPR008984">
    <property type="entry name" value="SMAD_FHA_dom_sf"/>
</dbReference>
<dbReference type="GO" id="GO:0008270">
    <property type="term" value="F:zinc ion binding"/>
    <property type="evidence" value="ECO:0007669"/>
    <property type="project" value="UniProtKB-KW"/>
</dbReference>
<comment type="caution">
    <text evidence="4">The sequence shown here is derived from an EMBL/GenBank/DDBJ whole genome shotgun (WGS) entry which is preliminary data.</text>
</comment>
<feature type="domain" description="RING-type" evidence="3">
    <location>
        <begin position="276"/>
        <end position="309"/>
    </location>
</feature>
<dbReference type="OMA" id="GRDIRCH"/>
<evidence type="ECO:0000313" key="4">
    <source>
        <dbReference type="EMBL" id="KRX00243.1"/>
    </source>
</evidence>
<reference evidence="4 5" key="1">
    <citation type="journal article" date="2015" name="Sci. Rep.">
        <title>Genome of the facultative scuticociliatosis pathogen Pseudocohnilembus persalinus provides insight into its virulence through horizontal gene transfer.</title>
        <authorList>
            <person name="Xiong J."/>
            <person name="Wang G."/>
            <person name="Cheng J."/>
            <person name="Tian M."/>
            <person name="Pan X."/>
            <person name="Warren A."/>
            <person name="Jiang C."/>
            <person name="Yuan D."/>
            <person name="Miao W."/>
        </authorList>
    </citation>
    <scope>NUCLEOTIDE SEQUENCE [LARGE SCALE GENOMIC DNA]</scope>
    <source>
        <strain evidence="4">36N120E</strain>
    </source>
</reference>
<dbReference type="InterPro" id="IPR000253">
    <property type="entry name" value="FHA_dom"/>
</dbReference>
<dbReference type="Pfam" id="PF00498">
    <property type="entry name" value="FHA"/>
    <property type="match status" value="2"/>
</dbReference>
<dbReference type="InParanoid" id="A0A0V0QDF9"/>
<dbReference type="InterPro" id="IPR001841">
    <property type="entry name" value="Znf_RING"/>
</dbReference>
<evidence type="ECO:0000313" key="5">
    <source>
        <dbReference type="Proteomes" id="UP000054937"/>
    </source>
</evidence>
<dbReference type="PROSITE" id="PS50006">
    <property type="entry name" value="FHA_DOMAIN"/>
    <property type="match status" value="1"/>
</dbReference>
<proteinExistence type="predicted"/>
<dbReference type="PROSITE" id="PS50089">
    <property type="entry name" value="ZF_RING_2"/>
    <property type="match status" value="1"/>
</dbReference>
<evidence type="ECO:0000259" key="3">
    <source>
        <dbReference type="PROSITE" id="PS50089"/>
    </source>
</evidence>
<dbReference type="OrthoDB" id="687730at2759"/>
<dbReference type="InterPro" id="IPR013083">
    <property type="entry name" value="Znf_RING/FYVE/PHD"/>
</dbReference>
<accession>A0A0V0QDF9</accession>
<dbReference type="EMBL" id="LDAU01000194">
    <property type="protein sequence ID" value="KRX00243.1"/>
    <property type="molecule type" value="Genomic_DNA"/>
</dbReference>
<feature type="domain" description="FHA" evidence="2">
    <location>
        <begin position="74"/>
        <end position="120"/>
    </location>
</feature>
<dbReference type="SUPFAM" id="SSF49879">
    <property type="entry name" value="SMAD/FHA domain"/>
    <property type="match status" value="2"/>
</dbReference>
<keyword evidence="5" id="KW-1185">Reference proteome</keyword>
<dbReference type="Proteomes" id="UP000054937">
    <property type="component" value="Unassembled WGS sequence"/>
</dbReference>